<feature type="domain" description="Alpha/beta hydrolase fold-5" evidence="1">
    <location>
        <begin position="4"/>
        <end position="150"/>
    </location>
</feature>
<accession>A0A645I8C6</accession>
<name>A0A645I8C6_9ZZZZ</name>
<dbReference type="EMBL" id="VSSQ01103780">
    <property type="protein sequence ID" value="MPN44564.1"/>
    <property type="molecule type" value="Genomic_DNA"/>
</dbReference>
<organism evidence="2">
    <name type="scientific">bioreactor metagenome</name>
    <dbReference type="NCBI Taxonomy" id="1076179"/>
    <lineage>
        <taxon>unclassified sequences</taxon>
        <taxon>metagenomes</taxon>
        <taxon>ecological metagenomes</taxon>
    </lineage>
</organism>
<proteinExistence type="predicted"/>
<dbReference type="Gene3D" id="3.40.50.1820">
    <property type="entry name" value="alpha/beta hydrolase"/>
    <property type="match status" value="1"/>
</dbReference>
<evidence type="ECO:0000313" key="2">
    <source>
        <dbReference type="EMBL" id="MPN44564.1"/>
    </source>
</evidence>
<gene>
    <name evidence="2" type="ORF">SDC9_192129</name>
</gene>
<dbReference type="GO" id="GO:0016787">
    <property type="term" value="F:hydrolase activity"/>
    <property type="evidence" value="ECO:0007669"/>
    <property type="project" value="InterPro"/>
</dbReference>
<protein>
    <recommendedName>
        <fullName evidence="1">Alpha/beta hydrolase fold-5 domain-containing protein</fullName>
    </recommendedName>
</protein>
<reference evidence="2" key="1">
    <citation type="submission" date="2019-08" db="EMBL/GenBank/DDBJ databases">
        <authorList>
            <person name="Kucharzyk K."/>
            <person name="Murdoch R.W."/>
            <person name="Higgins S."/>
            <person name="Loffler F."/>
        </authorList>
    </citation>
    <scope>NUCLEOTIDE SEQUENCE</scope>
</reference>
<comment type="caution">
    <text evidence="2">The sequence shown here is derived from an EMBL/GenBank/DDBJ whole genome shotgun (WGS) entry which is preliminary data.</text>
</comment>
<dbReference type="Pfam" id="PF12695">
    <property type="entry name" value="Abhydrolase_5"/>
    <property type="match status" value="1"/>
</dbReference>
<evidence type="ECO:0000259" key="1">
    <source>
        <dbReference type="Pfam" id="PF12695"/>
    </source>
</evidence>
<dbReference type="InterPro" id="IPR029059">
    <property type="entry name" value="AB_hydrolase_5"/>
</dbReference>
<dbReference type="SUPFAM" id="SSF53474">
    <property type="entry name" value="alpha/beta-Hydrolases"/>
    <property type="match status" value="1"/>
</dbReference>
<dbReference type="AlphaFoldDB" id="A0A645I8C6"/>
<dbReference type="InterPro" id="IPR029058">
    <property type="entry name" value="AB_hydrolase_fold"/>
</dbReference>
<sequence length="185" mass="20856">MGKGLIFYPEKQFGSLSYGPLMRRLAEEGIFCVLIDIPYIVYDPLKVIKPAEIIENYPGIKDWYIAGHSSGGRLACSYIKDRTEKISGLILLGAYPDSQNSLEGENIRVLSIYAGKDKMSPPLKVEKAKEYLPKETEYYFIPEGDGVQFSCSLQSFESSAGIGMIQQQNEIFRQMLEFILEKDGM</sequence>